<feature type="coiled-coil region" evidence="1">
    <location>
        <begin position="58"/>
        <end position="85"/>
    </location>
</feature>
<dbReference type="KEGG" id="vg:23679553"/>
<name>A0A068F1P5_9CAUD</name>
<dbReference type="GeneID" id="23679553"/>
<reference evidence="2 3" key="1">
    <citation type="submission" date="2014-03" db="EMBL/GenBank/DDBJ databases">
        <authorList>
            <person name="Yoder B.A."/>
            <person name="Colicchio M.A."/>
            <person name="Schafer C.E."/>
            <person name="Abrahim M.R."/>
            <person name="Adkins N.L."/>
            <person name="Burke K.A."/>
            <person name="Churilla B.M."/>
            <person name="Cohen K.L."/>
            <person name="Fasoranti T.O."/>
            <person name="Genkil J.S."/>
            <person name="Kramer Z.J."/>
            <person name="Prout A.K."/>
            <person name="Schwarz A.G."/>
            <person name="Tish M."/>
            <person name="Vispute N."/>
            <person name="Wilkes K.E."/>
            <person name="Williams C.R."/>
            <person name="Xiao X."/>
            <person name="Yu V.J."/>
            <person name="Lapin J.S."/>
            <person name="Ott C.T."/>
            <person name="Walburn T.D."/>
            <person name="Bradley K.W."/>
            <person name="Clarke D.Q."/>
            <person name="Lewis M.F."/>
            <person name="Barker L.P."/>
            <person name="Bailey C."/>
            <person name="Asai D.J."/>
            <person name="Bowman C.A."/>
            <person name="Russell D.A."/>
            <person name="Pope W.H."/>
            <person name="Jacobs-Sera D."/>
            <person name="Hendrix R.W."/>
            <person name="Hatfull G.F."/>
        </authorList>
    </citation>
    <scope>NUCLEOTIDE SEQUENCE [LARGE SCALE GENOMIC DNA]</scope>
</reference>
<dbReference type="EMBL" id="KJ567043">
    <property type="protein sequence ID" value="AID58867.1"/>
    <property type="molecule type" value="Genomic_DNA"/>
</dbReference>
<dbReference type="Proteomes" id="UP000027491">
    <property type="component" value="Segment"/>
</dbReference>
<accession>A0A068F1P5</accession>
<evidence type="ECO:0000256" key="1">
    <source>
        <dbReference type="SAM" id="Coils"/>
    </source>
</evidence>
<gene>
    <name evidence="2" type="primary">47</name>
    <name evidence="2" type="ORF">PBI_GAIA_47</name>
</gene>
<keyword evidence="3" id="KW-1185">Reference proteome</keyword>
<proteinExistence type="predicted"/>
<evidence type="ECO:0000313" key="2">
    <source>
        <dbReference type="EMBL" id="AID58867.1"/>
    </source>
</evidence>
<dbReference type="RefSeq" id="YP_009124790.1">
    <property type="nucleotide sequence ID" value="NC_026590.1"/>
</dbReference>
<organism evidence="2 3">
    <name type="scientific">Mycobacterium phage Gaia</name>
    <dbReference type="NCBI Taxonomy" id="1486472"/>
    <lineage>
        <taxon>Viruses</taxon>
        <taxon>Duplodnaviria</taxon>
        <taxon>Heunggongvirae</taxon>
        <taxon>Uroviricota</taxon>
        <taxon>Caudoviricetes</taxon>
        <taxon>Gaiavirus</taxon>
        <taxon>Gaiavirus gaia</taxon>
    </lineage>
</organism>
<keyword evidence="1" id="KW-0175">Coiled coil</keyword>
<evidence type="ECO:0000313" key="3">
    <source>
        <dbReference type="Proteomes" id="UP000027491"/>
    </source>
</evidence>
<sequence length="122" mass="14225">MSDIVDRARELLAGIDPYRPWDVEPLPQGWGVYAADSQKALCRSPREAEFIAAAPELVSELLAENERLRAELDELKEAHRLHVRDKSASRIWSEAVDEAREESVDRERRMFRIRKLLRKTDR</sequence>
<protein>
    <submittedName>
        <fullName evidence="2">Uncharacterized protein</fullName>
    </submittedName>
</protein>